<protein>
    <submittedName>
        <fullName evidence="1">Uncharacterized protein</fullName>
    </submittedName>
</protein>
<keyword evidence="2" id="KW-1185">Reference proteome</keyword>
<organism evidence="1 2">
    <name type="scientific">Eleutherodactylus coqui</name>
    <name type="common">Puerto Rican coqui</name>
    <dbReference type="NCBI Taxonomy" id="57060"/>
    <lineage>
        <taxon>Eukaryota</taxon>
        <taxon>Metazoa</taxon>
        <taxon>Chordata</taxon>
        <taxon>Craniata</taxon>
        <taxon>Vertebrata</taxon>
        <taxon>Euteleostomi</taxon>
        <taxon>Amphibia</taxon>
        <taxon>Batrachia</taxon>
        <taxon>Anura</taxon>
        <taxon>Neobatrachia</taxon>
        <taxon>Hyloidea</taxon>
        <taxon>Eleutherodactylidae</taxon>
        <taxon>Eleutherodactylinae</taxon>
        <taxon>Eleutherodactylus</taxon>
        <taxon>Eleutherodactylus</taxon>
    </lineage>
</organism>
<dbReference type="AlphaFoldDB" id="A0A8J6BQQ9"/>
<name>A0A8J6BQQ9_ELECQ</name>
<sequence length="122" mass="13080">MKLYKVPLPPGAPCLVTQHMYATLWTPEWCWGGTPGFRNSNTLPCSGILNGSCSLRHLCIHPTVTGSPVLPIEPSLIFSVFTYCQAGGISLCPSSDALYGWLCALCPCNTSVSSLASLYARL</sequence>
<dbReference type="EMBL" id="WNTK01002661">
    <property type="protein sequence ID" value="KAG9465808.1"/>
    <property type="molecule type" value="Genomic_DNA"/>
</dbReference>
<proteinExistence type="predicted"/>
<dbReference type="Proteomes" id="UP000770717">
    <property type="component" value="Unassembled WGS sequence"/>
</dbReference>
<accession>A0A8J6BQQ9</accession>
<gene>
    <name evidence="1" type="ORF">GDO78_017694</name>
</gene>
<evidence type="ECO:0000313" key="1">
    <source>
        <dbReference type="EMBL" id="KAG9465808.1"/>
    </source>
</evidence>
<comment type="caution">
    <text evidence="1">The sequence shown here is derived from an EMBL/GenBank/DDBJ whole genome shotgun (WGS) entry which is preliminary data.</text>
</comment>
<evidence type="ECO:0000313" key="2">
    <source>
        <dbReference type="Proteomes" id="UP000770717"/>
    </source>
</evidence>
<reference evidence="1" key="1">
    <citation type="thesis" date="2020" institute="ProQuest LLC" country="789 East Eisenhower Parkway, Ann Arbor, MI, USA">
        <title>Comparative Genomics and Chromosome Evolution.</title>
        <authorList>
            <person name="Mudd A.B."/>
        </authorList>
    </citation>
    <scope>NUCLEOTIDE SEQUENCE</scope>
    <source>
        <strain evidence="1">HN-11 Male</strain>
        <tissue evidence="1">Kidney and liver</tissue>
    </source>
</reference>